<dbReference type="EMBL" id="CAICTM010000111">
    <property type="protein sequence ID" value="CAB9501587.1"/>
    <property type="molecule type" value="Genomic_DNA"/>
</dbReference>
<proteinExistence type="predicted"/>
<organism evidence="2 3">
    <name type="scientific">Seminavis robusta</name>
    <dbReference type="NCBI Taxonomy" id="568900"/>
    <lineage>
        <taxon>Eukaryota</taxon>
        <taxon>Sar</taxon>
        <taxon>Stramenopiles</taxon>
        <taxon>Ochrophyta</taxon>
        <taxon>Bacillariophyta</taxon>
        <taxon>Bacillariophyceae</taxon>
        <taxon>Bacillariophycidae</taxon>
        <taxon>Naviculales</taxon>
        <taxon>Naviculaceae</taxon>
        <taxon>Seminavis</taxon>
    </lineage>
</organism>
<evidence type="ECO:0000313" key="2">
    <source>
        <dbReference type="EMBL" id="CAB9501587.1"/>
    </source>
</evidence>
<dbReference type="Proteomes" id="UP001153069">
    <property type="component" value="Unassembled WGS sequence"/>
</dbReference>
<dbReference type="AlphaFoldDB" id="A0A9N8DE44"/>
<evidence type="ECO:0000313" key="3">
    <source>
        <dbReference type="Proteomes" id="UP001153069"/>
    </source>
</evidence>
<keyword evidence="3" id="KW-1185">Reference proteome</keyword>
<feature type="region of interest" description="Disordered" evidence="1">
    <location>
        <begin position="56"/>
        <end position="100"/>
    </location>
</feature>
<gene>
    <name evidence="2" type="ORF">SEMRO_112_G055810.1</name>
</gene>
<evidence type="ECO:0000256" key="1">
    <source>
        <dbReference type="SAM" id="MobiDB-lite"/>
    </source>
</evidence>
<name>A0A9N8DE44_9STRA</name>
<reference evidence="2" key="1">
    <citation type="submission" date="2020-06" db="EMBL/GenBank/DDBJ databases">
        <authorList>
            <consortium name="Plant Systems Biology data submission"/>
        </authorList>
    </citation>
    <scope>NUCLEOTIDE SEQUENCE</scope>
    <source>
        <strain evidence="2">D6</strain>
    </source>
</reference>
<accession>A0A9N8DE44</accession>
<comment type="caution">
    <text evidence="2">The sequence shown here is derived from an EMBL/GenBank/DDBJ whole genome shotgun (WGS) entry which is preliminary data.</text>
</comment>
<protein>
    <submittedName>
        <fullName evidence="2">Uncharacterized protein</fullName>
    </submittedName>
</protein>
<sequence length="100" mass="11378">MMMTFMSERRENRPLRGESWADFHNTYSNHDKSKVFGVQAAAESGIVHRLLSIGADKQQQQQQKTLNKRNSSGKRLFRSSGSPPKGNIKFGVVSHRRQSC</sequence>